<reference evidence="3 4" key="1">
    <citation type="submission" date="2021-05" db="EMBL/GenBank/DDBJ databases">
        <title>A Polyphasic approach of four new species of the genus Ohtaekwangia: Ohtaekwangia histidinii sp. nov., Ohtaekwangia cretensis sp. nov., Ohtaekwangia indiensis sp. nov., Ohtaekwangia reichenbachii sp. nov. from diverse environment.</title>
        <authorList>
            <person name="Octaviana S."/>
        </authorList>
    </citation>
    <scope>NUCLEOTIDE SEQUENCE [LARGE SCALE GENOMIC DNA]</scope>
    <source>
        <strain evidence="3 4">PWU4</strain>
    </source>
</reference>
<evidence type="ECO:0000259" key="2">
    <source>
        <dbReference type="Pfam" id="PF01619"/>
    </source>
</evidence>
<feature type="domain" description="Proline dehydrogenase" evidence="2">
    <location>
        <begin position="81"/>
        <end position="377"/>
    </location>
</feature>
<dbReference type="InterPro" id="IPR002872">
    <property type="entry name" value="Proline_DH_dom"/>
</dbReference>
<evidence type="ECO:0000256" key="1">
    <source>
        <dbReference type="ARBA" id="ARBA00023002"/>
    </source>
</evidence>
<proteinExistence type="predicted"/>
<accession>A0AAP2GI04</accession>
<dbReference type="RefSeq" id="WP_254161871.1">
    <property type="nucleotide sequence ID" value="NZ_JAHESF010000005.1"/>
</dbReference>
<comment type="caution">
    <text evidence="3">The sequence shown here is derived from an EMBL/GenBank/DDBJ whole genome shotgun (WGS) entry which is preliminary data.</text>
</comment>
<evidence type="ECO:0000313" key="3">
    <source>
        <dbReference type="EMBL" id="MBT1696591.1"/>
    </source>
</evidence>
<dbReference type="Pfam" id="PF01619">
    <property type="entry name" value="Pro_dh"/>
    <property type="match status" value="1"/>
</dbReference>
<organism evidence="3 4">
    <name type="scientific">Chryseosolibacter histidini</name>
    <dbReference type="NCBI Taxonomy" id="2782349"/>
    <lineage>
        <taxon>Bacteria</taxon>
        <taxon>Pseudomonadati</taxon>
        <taxon>Bacteroidota</taxon>
        <taxon>Cytophagia</taxon>
        <taxon>Cytophagales</taxon>
        <taxon>Chryseotaleaceae</taxon>
        <taxon>Chryseosolibacter</taxon>
    </lineage>
</organism>
<name>A0AAP2GI04_9BACT</name>
<dbReference type="Proteomes" id="UP001319200">
    <property type="component" value="Unassembled WGS sequence"/>
</dbReference>
<dbReference type="AlphaFoldDB" id="A0AAP2GI04"/>
<dbReference type="PANTHER" id="PTHR13914">
    <property type="entry name" value="PROLINE OXIDASE"/>
    <property type="match status" value="1"/>
</dbReference>
<keyword evidence="4" id="KW-1185">Reference proteome</keyword>
<dbReference type="Gene3D" id="3.20.20.220">
    <property type="match status" value="1"/>
</dbReference>
<evidence type="ECO:0000313" key="4">
    <source>
        <dbReference type="Proteomes" id="UP001319200"/>
    </source>
</evidence>
<gene>
    <name evidence="3" type="ORF">KK083_06890</name>
</gene>
<dbReference type="GO" id="GO:0004657">
    <property type="term" value="F:proline dehydrogenase activity"/>
    <property type="evidence" value="ECO:0007669"/>
    <property type="project" value="InterPro"/>
</dbReference>
<dbReference type="InterPro" id="IPR015659">
    <property type="entry name" value="Proline_oxidase"/>
</dbReference>
<dbReference type="PANTHER" id="PTHR13914:SF0">
    <property type="entry name" value="PROLINE DEHYDROGENASE 1, MITOCHONDRIAL"/>
    <property type="match status" value="1"/>
</dbReference>
<dbReference type="GO" id="GO:0010133">
    <property type="term" value="P:L-proline catabolic process to L-glutamate"/>
    <property type="evidence" value="ECO:0007669"/>
    <property type="project" value="TreeGrafter"/>
</dbReference>
<keyword evidence="1" id="KW-0560">Oxidoreductase</keyword>
<protein>
    <submittedName>
        <fullName evidence="3">Proline dehydrogenase family protein</fullName>
    </submittedName>
</protein>
<dbReference type="InterPro" id="IPR029041">
    <property type="entry name" value="FAD-linked_oxidoreductase-like"/>
</dbReference>
<dbReference type="GO" id="GO:0071949">
    <property type="term" value="F:FAD binding"/>
    <property type="evidence" value="ECO:0007669"/>
    <property type="project" value="TreeGrafter"/>
</dbReference>
<dbReference type="SUPFAM" id="SSF51730">
    <property type="entry name" value="FAD-linked oxidoreductase"/>
    <property type="match status" value="1"/>
</dbReference>
<sequence>MEPEPKISFEDTAIAFSYKSNAELRKANFIFSTVNHPWISAAATGMVKFALNLRLPIEGIIKKTVFDHFCGGVSIEKSDAAINKLGAFGVGTILDYSVEGEESEEDFDKTLAELLRTIDKAKTSKHIPFSVFKVTGLASTALLEKVQRGDKLSDEEQTAYTRVKARVDAICRKAYEHKVPVLVDAEETWIQEPIDAMADEMMARYNKEKAIVFNTYQLYRTETLANLRHAHKKALDNNYFLGAKLVRGAYMEKERARAESQGYPSPIQPDKEATDKAFNDGLLFCIQHIDRVSLMCGSHNEQSNHLLVRLMAENGIKADDPRVWFAQLYGMSDNISFNLAKAGYRVAKYVPYGPVRAVMPYLFRRAAENTSVAGQSSRELLLIRKELRRRRASR</sequence>
<dbReference type="EMBL" id="JAHESF010000005">
    <property type="protein sequence ID" value="MBT1696591.1"/>
    <property type="molecule type" value="Genomic_DNA"/>
</dbReference>